<comment type="similarity">
    <text evidence="7">Belongs to the binding-protein-dependent transport system permease family.</text>
</comment>
<evidence type="ECO:0000313" key="10">
    <source>
        <dbReference type="Proteomes" id="UP000215633"/>
    </source>
</evidence>
<name>A0A261V5M2_9BORD</name>
<evidence type="ECO:0000256" key="4">
    <source>
        <dbReference type="ARBA" id="ARBA00022692"/>
    </source>
</evidence>
<evidence type="ECO:0000313" key="9">
    <source>
        <dbReference type="EMBL" id="OZI69448.1"/>
    </source>
</evidence>
<keyword evidence="5 7" id="KW-1133">Transmembrane helix</keyword>
<organism evidence="9 10">
    <name type="scientific">Bordetella genomosp. 2</name>
    <dbReference type="NCBI Taxonomy" id="1983456"/>
    <lineage>
        <taxon>Bacteria</taxon>
        <taxon>Pseudomonadati</taxon>
        <taxon>Pseudomonadota</taxon>
        <taxon>Betaproteobacteria</taxon>
        <taxon>Burkholderiales</taxon>
        <taxon>Alcaligenaceae</taxon>
        <taxon>Bordetella</taxon>
    </lineage>
</organism>
<dbReference type="PROSITE" id="PS50928">
    <property type="entry name" value="ABC_TM1"/>
    <property type="match status" value="1"/>
</dbReference>
<dbReference type="RefSeq" id="WP_094807901.1">
    <property type="nucleotide sequence ID" value="NZ_NEVT01000009.1"/>
</dbReference>
<gene>
    <name evidence="9" type="ORF">CAL24_21685</name>
</gene>
<comment type="caution">
    <text evidence="9">The sequence shown here is derived from an EMBL/GenBank/DDBJ whole genome shotgun (WGS) entry which is preliminary data.</text>
</comment>
<feature type="transmembrane region" description="Helical" evidence="7">
    <location>
        <begin position="240"/>
        <end position="261"/>
    </location>
</feature>
<evidence type="ECO:0000256" key="5">
    <source>
        <dbReference type="ARBA" id="ARBA00022989"/>
    </source>
</evidence>
<dbReference type="SUPFAM" id="SSF161098">
    <property type="entry name" value="MetI-like"/>
    <property type="match status" value="1"/>
</dbReference>
<sequence>MKRFFHGFCHNKGGFIGLSVLVLVTLLAVFAHWIFPDSPWDIVNAPYMPPLSDDALLGTDTLGRDIATGIAYGARVTLVLALVSTAVSILLGITVGSVAGFYGGKVDQIIVGFIELFQTIPGFFLAVVLVAILTPSIGTVILAIALVSWPPLARLVRAEFMSMKHREFVEAAILSGQSNARIILTQILPNSLSPVIVSGSLMVASAILLESALSFLGLGDPNTMTWGYIIGASRSVLRDAWWMSVFPGIAILVTVLALNLVGEALNDALNPKLARKRASS</sequence>
<dbReference type="AlphaFoldDB" id="A0A261V5M2"/>
<comment type="subcellular location">
    <subcellularLocation>
        <location evidence="1 7">Cell membrane</location>
        <topology evidence="1 7">Multi-pass membrane protein</topology>
    </subcellularLocation>
</comment>
<dbReference type="Pfam" id="PF12911">
    <property type="entry name" value="OppC_N"/>
    <property type="match status" value="1"/>
</dbReference>
<dbReference type="PANTHER" id="PTHR43386">
    <property type="entry name" value="OLIGOPEPTIDE TRANSPORT SYSTEM PERMEASE PROTEIN APPC"/>
    <property type="match status" value="1"/>
</dbReference>
<dbReference type="Pfam" id="PF00528">
    <property type="entry name" value="BPD_transp_1"/>
    <property type="match status" value="1"/>
</dbReference>
<keyword evidence="4 7" id="KW-0812">Transmembrane</keyword>
<dbReference type="Gene3D" id="1.10.3720.10">
    <property type="entry name" value="MetI-like"/>
    <property type="match status" value="1"/>
</dbReference>
<keyword evidence="6 7" id="KW-0472">Membrane</keyword>
<dbReference type="EMBL" id="NEVT01000009">
    <property type="protein sequence ID" value="OZI69448.1"/>
    <property type="molecule type" value="Genomic_DNA"/>
</dbReference>
<dbReference type="InterPro" id="IPR050366">
    <property type="entry name" value="BP-dependent_transpt_permease"/>
</dbReference>
<evidence type="ECO:0000256" key="7">
    <source>
        <dbReference type="RuleBase" id="RU363032"/>
    </source>
</evidence>
<dbReference type="PANTHER" id="PTHR43386:SF1">
    <property type="entry name" value="D,D-DIPEPTIDE TRANSPORT SYSTEM PERMEASE PROTEIN DDPC-RELATED"/>
    <property type="match status" value="1"/>
</dbReference>
<feature type="domain" description="ABC transmembrane type-1" evidence="8">
    <location>
        <begin position="74"/>
        <end position="262"/>
    </location>
</feature>
<dbReference type="GO" id="GO:0055085">
    <property type="term" value="P:transmembrane transport"/>
    <property type="evidence" value="ECO:0007669"/>
    <property type="project" value="InterPro"/>
</dbReference>
<protein>
    <submittedName>
        <fullName evidence="9">ABC transporter permease</fullName>
    </submittedName>
</protein>
<dbReference type="GO" id="GO:0005886">
    <property type="term" value="C:plasma membrane"/>
    <property type="evidence" value="ECO:0007669"/>
    <property type="project" value="UniProtKB-SubCell"/>
</dbReference>
<evidence type="ECO:0000259" key="8">
    <source>
        <dbReference type="PROSITE" id="PS50928"/>
    </source>
</evidence>
<dbReference type="Proteomes" id="UP000215633">
    <property type="component" value="Unassembled WGS sequence"/>
</dbReference>
<keyword evidence="2 7" id="KW-0813">Transport</keyword>
<keyword evidence="10" id="KW-1185">Reference proteome</keyword>
<keyword evidence="3" id="KW-1003">Cell membrane</keyword>
<feature type="transmembrane region" description="Helical" evidence="7">
    <location>
        <begin position="78"/>
        <end position="102"/>
    </location>
</feature>
<dbReference type="CDD" id="cd06261">
    <property type="entry name" value="TM_PBP2"/>
    <property type="match status" value="1"/>
</dbReference>
<evidence type="ECO:0000256" key="2">
    <source>
        <dbReference type="ARBA" id="ARBA00022448"/>
    </source>
</evidence>
<evidence type="ECO:0000256" key="1">
    <source>
        <dbReference type="ARBA" id="ARBA00004651"/>
    </source>
</evidence>
<accession>A0A261V5M2</accession>
<evidence type="ECO:0000256" key="3">
    <source>
        <dbReference type="ARBA" id="ARBA00022475"/>
    </source>
</evidence>
<feature type="transmembrane region" description="Helical" evidence="7">
    <location>
        <begin position="12"/>
        <end position="35"/>
    </location>
</feature>
<dbReference type="InterPro" id="IPR025966">
    <property type="entry name" value="OppC_N"/>
</dbReference>
<evidence type="ECO:0000256" key="6">
    <source>
        <dbReference type="ARBA" id="ARBA00023136"/>
    </source>
</evidence>
<dbReference type="InterPro" id="IPR035906">
    <property type="entry name" value="MetI-like_sf"/>
</dbReference>
<dbReference type="InterPro" id="IPR000515">
    <property type="entry name" value="MetI-like"/>
</dbReference>
<reference evidence="10" key="1">
    <citation type="submission" date="2017-05" db="EMBL/GenBank/DDBJ databases">
        <title>Complete and WGS of Bordetella genogroups.</title>
        <authorList>
            <person name="Spilker T."/>
            <person name="Lipuma J."/>
        </authorList>
    </citation>
    <scope>NUCLEOTIDE SEQUENCE [LARGE SCALE GENOMIC DNA]</scope>
    <source>
        <strain evidence="10">AU8256</strain>
    </source>
</reference>
<feature type="transmembrane region" description="Helical" evidence="7">
    <location>
        <begin position="195"/>
        <end position="219"/>
    </location>
</feature>
<proteinExistence type="inferred from homology"/>